<evidence type="ECO:0000313" key="2">
    <source>
        <dbReference type="Proteomes" id="UP000277437"/>
    </source>
</evidence>
<accession>A0AAX3G4M1</accession>
<dbReference type="Proteomes" id="UP000277437">
    <property type="component" value="Chromosome"/>
</dbReference>
<organism evidence="1 2">
    <name type="scientific">Pseudomonas chlororaphis</name>
    <dbReference type="NCBI Taxonomy" id="587753"/>
    <lineage>
        <taxon>Bacteria</taxon>
        <taxon>Pseudomonadati</taxon>
        <taxon>Pseudomonadota</taxon>
        <taxon>Gammaproteobacteria</taxon>
        <taxon>Pseudomonadales</taxon>
        <taxon>Pseudomonadaceae</taxon>
        <taxon>Pseudomonas</taxon>
    </lineage>
</organism>
<evidence type="ECO:0000313" key="1">
    <source>
        <dbReference type="EMBL" id="VEF77964.1"/>
    </source>
</evidence>
<reference evidence="1 2" key="1">
    <citation type="submission" date="2018-12" db="EMBL/GenBank/DDBJ databases">
        <authorList>
            <consortium name="Pathogen Informatics"/>
        </authorList>
    </citation>
    <scope>NUCLEOTIDE SEQUENCE [LARGE SCALE GENOMIC DNA]</scope>
    <source>
        <strain evidence="1 2">NCTC7357</strain>
    </source>
</reference>
<protein>
    <submittedName>
        <fullName evidence="1">Uncharacterized protein</fullName>
    </submittedName>
</protein>
<dbReference type="AlphaFoldDB" id="A0AAX3G4M1"/>
<sequence length="122" mass="13377">MIALGNVVTPCLLGERDNSTNFQLLTIEPTQVHCCIVKSGGCVFKDVPVFKLEIVGHGNVTELISCYLVVKSPCIEGGAIINRASYVFQDVAGRYVEPFAQDVHDEAREDVKSHLLGCRRTL</sequence>
<name>A0AAX3G4M1_9PSED</name>
<proteinExistence type="predicted"/>
<dbReference type="EMBL" id="LR134334">
    <property type="protein sequence ID" value="VEF77964.1"/>
    <property type="molecule type" value="Genomic_DNA"/>
</dbReference>
<gene>
    <name evidence="1" type="ORF">NCTC7357_06372</name>
</gene>